<organism evidence="2 3">
    <name type="scientific">Aspergillus kawachii</name>
    <name type="common">White koji mold</name>
    <name type="synonym">Aspergillus awamori var. kawachi</name>
    <dbReference type="NCBI Taxonomy" id="1069201"/>
    <lineage>
        <taxon>Eukaryota</taxon>
        <taxon>Fungi</taxon>
        <taxon>Dikarya</taxon>
        <taxon>Ascomycota</taxon>
        <taxon>Pezizomycotina</taxon>
        <taxon>Eurotiomycetes</taxon>
        <taxon>Eurotiomycetidae</taxon>
        <taxon>Eurotiales</taxon>
        <taxon>Aspergillaceae</taxon>
        <taxon>Aspergillus</taxon>
        <taxon>Aspergillus subgen. Circumdati</taxon>
    </lineage>
</organism>
<reference evidence="2 3" key="1">
    <citation type="journal article" date="2016" name="DNA Res.">
        <title>Genome sequence of Aspergillus luchuensis NBRC 4314.</title>
        <authorList>
            <person name="Yamada O."/>
            <person name="Machida M."/>
            <person name="Hosoyama A."/>
            <person name="Goto M."/>
            <person name="Takahashi T."/>
            <person name="Futagami T."/>
            <person name="Yamagata Y."/>
            <person name="Takeuchi M."/>
            <person name="Kobayashi T."/>
            <person name="Koike H."/>
            <person name="Abe K."/>
            <person name="Asai K."/>
            <person name="Arita M."/>
            <person name="Fujita N."/>
            <person name="Fukuda K."/>
            <person name="Higa K."/>
            <person name="Horikawa H."/>
            <person name="Ishikawa T."/>
            <person name="Jinno K."/>
            <person name="Kato Y."/>
            <person name="Kirimura K."/>
            <person name="Mizutani O."/>
            <person name="Nakasone K."/>
            <person name="Sano M."/>
            <person name="Shiraishi Y."/>
            <person name="Tsukahara M."/>
            <person name="Gomi K."/>
        </authorList>
    </citation>
    <scope>NUCLEOTIDE SEQUENCE [LARGE SCALE GENOMIC DNA]</scope>
    <source>
        <strain evidence="2 3">RIB 2604</strain>
    </source>
</reference>
<accession>A0A146F5S7</accession>
<gene>
    <name evidence="2" type="ORF">RIB2604_01003900</name>
</gene>
<evidence type="ECO:0000256" key="1">
    <source>
        <dbReference type="SAM" id="MobiDB-lite"/>
    </source>
</evidence>
<feature type="region of interest" description="Disordered" evidence="1">
    <location>
        <begin position="1"/>
        <end position="52"/>
    </location>
</feature>
<dbReference type="EMBL" id="BCWF01000010">
    <property type="protein sequence ID" value="GAT21500.1"/>
    <property type="molecule type" value="Genomic_DNA"/>
</dbReference>
<sequence>MNEAAEEEPSSTSEADRRKIFGGEDQAAPTQSVQVSQPRTPIFCSLRQSSTD</sequence>
<dbReference type="AlphaFoldDB" id="A0A146F5S7"/>
<protein>
    <submittedName>
        <fullName evidence="2">tRNA pseudouridine synthase</fullName>
    </submittedName>
</protein>
<evidence type="ECO:0000313" key="3">
    <source>
        <dbReference type="Proteomes" id="UP000075230"/>
    </source>
</evidence>
<comment type="caution">
    <text evidence="2">The sequence shown here is derived from an EMBL/GenBank/DDBJ whole genome shotgun (WGS) entry which is preliminary data.</text>
</comment>
<evidence type="ECO:0000313" key="2">
    <source>
        <dbReference type="EMBL" id="GAT21500.1"/>
    </source>
</evidence>
<reference evidence="3" key="2">
    <citation type="submission" date="2016-02" db="EMBL/GenBank/DDBJ databases">
        <title>Genome sequencing of Aspergillus luchuensis NBRC 4314.</title>
        <authorList>
            <person name="Yamada O."/>
        </authorList>
    </citation>
    <scope>NUCLEOTIDE SEQUENCE [LARGE SCALE GENOMIC DNA]</scope>
    <source>
        <strain evidence="3">RIB 2604</strain>
    </source>
</reference>
<name>A0A146F5S7_ASPKA</name>
<feature type="compositionally biased region" description="Polar residues" evidence="1">
    <location>
        <begin position="28"/>
        <end position="39"/>
    </location>
</feature>
<dbReference type="Proteomes" id="UP000075230">
    <property type="component" value="Unassembled WGS sequence"/>
</dbReference>
<proteinExistence type="predicted"/>